<reference evidence="1" key="1">
    <citation type="journal article" date="2021" name="Proc. Natl. Acad. Sci. U.S.A.">
        <title>A Catalog of Tens of Thousands of Viruses from Human Metagenomes Reveals Hidden Associations with Chronic Diseases.</title>
        <authorList>
            <person name="Tisza M.J."/>
            <person name="Buck C.B."/>
        </authorList>
    </citation>
    <scope>NUCLEOTIDE SEQUENCE</scope>
    <source>
        <strain evidence="1">CtL0q1</strain>
    </source>
</reference>
<organism evidence="1">
    <name type="scientific">Siphoviridae sp. ctL0q1</name>
    <dbReference type="NCBI Taxonomy" id="2825449"/>
    <lineage>
        <taxon>Viruses</taxon>
        <taxon>Duplodnaviria</taxon>
        <taxon>Heunggongvirae</taxon>
        <taxon>Uroviricota</taxon>
        <taxon>Caudoviricetes</taxon>
    </lineage>
</organism>
<accession>A0A8S5PLA5</accession>
<protein>
    <submittedName>
        <fullName evidence="1">Uncharacterized protein</fullName>
    </submittedName>
</protein>
<dbReference type="EMBL" id="BK015443">
    <property type="protein sequence ID" value="DAE06964.1"/>
    <property type="molecule type" value="Genomic_DNA"/>
</dbReference>
<sequence length="55" mass="5986">MTCAILAQLFRIGYLWPCVVSHSCLLSKSLPTNRQAVLNQCCHHWCAGVLPASGS</sequence>
<name>A0A8S5PLA5_9CAUD</name>
<evidence type="ECO:0000313" key="1">
    <source>
        <dbReference type="EMBL" id="DAE06964.1"/>
    </source>
</evidence>
<proteinExistence type="predicted"/>